<dbReference type="PANTHER" id="PTHR11941">
    <property type="entry name" value="ENOYL-COA HYDRATASE-RELATED"/>
    <property type="match status" value="1"/>
</dbReference>
<dbReference type="InterPro" id="IPR029045">
    <property type="entry name" value="ClpP/crotonase-like_dom_sf"/>
</dbReference>
<dbReference type="CDD" id="cd06558">
    <property type="entry name" value="crotonase-like"/>
    <property type="match status" value="1"/>
</dbReference>
<evidence type="ECO:0000256" key="3">
    <source>
        <dbReference type="ARBA" id="ARBA00023026"/>
    </source>
</evidence>
<dbReference type="OrthoDB" id="2139957at2759"/>
<comment type="pathway">
    <text evidence="1">Mycotoxin biosynthesis.</text>
</comment>
<dbReference type="GO" id="GO:0016829">
    <property type="term" value="F:lyase activity"/>
    <property type="evidence" value="ECO:0007669"/>
    <property type="project" value="UniProtKB-KW"/>
</dbReference>
<evidence type="ECO:0000256" key="5">
    <source>
        <dbReference type="RuleBase" id="RU003707"/>
    </source>
</evidence>
<keyword evidence="7" id="KW-1185">Reference proteome</keyword>
<evidence type="ECO:0000256" key="2">
    <source>
        <dbReference type="ARBA" id="ARBA00005254"/>
    </source>
</evidence>
<dbReference type="InterPro" id="IPR014748">
    <property type="entry name" value="Enoyl-CoA_hydra_C"/>
</dbReference>
<evidence type="ECO:0000313" key="7">
    <source>
        <dbReference type="Proteomes" id="UP000316270"/>
    </source>
</evidence>
<gene>
    <name evidence="6" type="ORF">FKW77_002892</name>
</gene>
<dbReference type="PROSITE" id="PS00166">
    <property type="entry name" value="ENOYL_COA_HYDRATASE"/>
    <property type="match status" value="1"/>
</dbReference>
<evidence type="ECO:0000256" key="4">
    <source>
        <dbReference type="ARBA" id="ARBA00023239"/>
    </source>
</evidence>
<dbReference type="Proteomes" id="UP000316270">
    <property type="component" value="Chromosome 12"/>
</dbReference>
<accession>A0A517LGS7</accession>
<keyword evidence="3" id="KW-0843">Virulence</keyword>
<comment type="similarity">
    <text evidence="2 5">Belongs to the enoyl-CoA hydratase/isomerase family.</text>
</comment>
<dbReference type="GO" id="GO:0006635">
    <property type="term" value="P:fatty acid beta-oxidation"/>
    <property type="evidence" value="ECO:0007669"/>
    <property type="project" value="TreeGrafter"/>
</dbReference>
<protein>
    <recommendedName>
        <fullName evidence="8">Enoyl-CoA hydratase</fullName>
    </recommendedName>
</protein>
<organism evidence="6 7">
    <name type="scientific">Venturia effusa</name>
    <dbReference type="NCBI Taxonomy" id="50376"/>
    <lineage>
        <taxon>Eukaryota</taxon>
        <taxon>Fungi</taxon>
        <taxon>Dikarya</taxon>
        <taxon>Ascomycota</taxon>
        <taxon>Pezizomycotina</taxon>
        <taxon>Dothideomycetes</taxon>
        <taxon>Pleosporomycetidae</taxon>
        <taxon>Venturiales</taxon>
        <taxon>Venturiaceae</taxon>
        <taxon>Venturia</taxon>
    </lineage>
</organism>
<dbReference type="InterPro" id="IPR018376">
    <property type="entry name" value="Enoyl-CoA_hyd/isom_CS"/>
</dbReference>
<keyword evidence="4" id="KW-0456">Lyase</keyword>
<evidence type="ECO:0000313" key="6">
    <source>
        <dbReference type="EMBL" id="QDS74840.1"/>
    </source>
</evidence>
<dbReference type="PANTHER" id="PTHR11941:SF68">
    <property type="entry name" value="CARNITINYL-COA DEHYDRATASE"/>
    <property type="match status" value="1"/>
</dbReference>
<dbReference type="InterPro" id="IPR001753">
    <property type="entry name" value="Enoyl-CoA_hydra/iso"/>
</dbReference>
<dbReference type="Gene3D" id="1.10.12.10">
    <property type="entry name" value="Lyase 2-enoyl-coa Hydratase, Chain A, domain 2"/>
    <property type="match status" value="1"/>
</dbReference>
<sequence length="291" mass="30772">MAEHLATKPPPTPSYLLSYPAPHVLLITINRADRMNSLPYDSHWEADSLIQWFDNEPSLVVAVVTGAGDKAFCAGQDLIEQAQIQTDLRSSAAASPSGSGKWKKQMLTHPPSGFMGVSRRAGKKPVIAAVNGFALGGGFEIVLGCDMVIASPKATFGLPEAKRGLYAGAGGLSRLVRIVGLPIASEIAMAGRTLTAAEALKYNVINRVSNTHESCVPEAVALAASIGELSPDAVIVTRSGLKESLEVGSVERASQLTAEKFGRKLAEGENMVIGLTAFAQKRKPKWVPSKL</sequence>
<evidence type="ECO:0000256" key="1">
    <source>
        <dbReference type="ARBA" id="ARBA00004685"/>
    </source>
</evidence>
<dbReference type="AlphaFoldDB" id="A0A517LGS7"/>
<name>A0A517LGS7_9PEZI</name>
<evidence type="ECO:0008006" key="8">
    <source>
        <dbReference type="Google" id="ProtNLM"/>
    </source>
</evidence>
<reference evidence="6 7" key="1">
    <citation type="submission" date="2019-07" db="EMBL/GenBank/DDBJ databases">
        <title>Finished genome of Venturia effusa.</title>
        <authorList>
            <person name="Young C.A."/>
            <person name="Cox M.P."/>
            <person name="Ganley A.R.D."/>
            <person name="David W.J."/>
        </authorList>
    </citation>
    <scope>NUCLEOTIDE SEQUENCE [LARGE SCALE GENOMIC DNA]</scope>
    <source>
        <strain evidence="7">albino</strain>
    </source>
</reference>
<proteinExistence type="inferred from homology"/>
<dbReference type="EMBL" id="CP042196">
    <property type="protein sequence ID" value="QDS74840.1"/>
    <property type="molecule type" value="Genomic_DNA"/>
</dbReference>
<dbReference type="Gene3D" id="3.90.226.10">
    <property type="entry name" value="2-enoyl-CoA Hydratase, Chain A, domain 1"/>
    <property type="match status" value="1"/>
</dbReference>
<dbReference type="SUPFAM" id="SSF52096">
    <property type="entry name" value="ClpP/crotonase"/>
    <property type="match status" value="1"/>
</dbReference>
<dbReference type="GO" id="GO:0005739">
    <property type="term" value="C:mitochondrion"/>
    <property type="evidence" value="ECO:0007669"/>
    <property type="project" value="TreeGrafter"/>
</dbReference>
<dbReference type="STRING" id="50376.A0A517LGS7"/>
<dbReference type="Pfam" id="PF00378">
    <property type="entry name" value="ECH_1"/>
    <property type="match status" value="1"/>
</dbReference>